<evidence type="ECO:0000313" key="3">
    <source>
        <dbReference type="Proteomes" id="UP000301475"/>
    </source>
</evidence>
<evidence type="ECO:0000313" key="2">
    <source>
        <dbReference type="EMBL" id="QCT06867.1"/>
    </source>
</evidence>
<dbReference type="RefSeq" id="WP_138156947.1">
    <property type="nucleotide sequence ID" value="NZ_CP039381.1"/>
</dbReference>
<accession>A0A4P8XV97</accession>
<dbReference type="AlphaFoldDB" id="A0A4P8XV97"/>
<name>A0A4P8XV97_9FIRM</name>
<protein>
    <submittedName>
        <fullName evidence="2">Conjugal transfer protein</fullName>
    </submittedName>
</protein>
<dbReference type="EMBL" id="CP039381">
    <property type="protein sequence ID" value="QCT06867.1"/>
    <property type="molecule type" value="Genomic_DNA"/>
</dbReference>
<evidence type="ECO:0000259" key="1">
    <source>
        <dbReference type="Pfam" id="PF14194"/>
    </source>
</evidence>
<organism evidence="2 3">
    <name type="scientific">Ruminococcus bovis</name>
    <dbReference type="NCBI Taxonomy" id="2564099"/>
    <lineage>
        <taxon>Bacteria</taxon>
        <taxon>Bacillati</taxon>
        <taxon>Bacillota</taxon>
        <taxon>Clostridia</taxon>
        <taxon>Eubacteriales</taxon>
        <taxon>Oscillospiraceae</taxon>
        <taxon>Ruminococcus</taxon>
    </lineage>
</organism>
<keyword evidence="3" id="KW-1185">Reference proteome</keyword>
<dbReference type="Proteomes" id="UP000301475">
    <property type="component" value="Chromosome"/>
</dbReference>
<proteinExistence type="predicted"/>
<dbReference type="InterPro" id="IPR025973">
    <property type="entry name" value="Cys_rich_VLP_dom"/>
</dbReference>
<gene>
    <name evidence="2" type="ORF">E5Z56_05580</name>
</gene>
<dbReference type="KEGG" id="ruj:E5Z56_05580"/>
<dbReference type="OrthoDB" id="9790489at2"/>
<sequence>MLPRMNIQQRRQANKLIKHLCANYQDGNCLLLDDDEPCVCVQSISYSLCCNYFRAAVLPTEPLLEAGILSPVNIKYCQDCKKPFVPKSKRNNQKYCVDCAKRRHRMINAESMAKRRLKSVQS</sequence>
<dbReference type="Pfam" id="PF14194">
    <property type="entry name" value="Cys_rich_VLP"/>
    <property type="match status" value="1"/>
</dbReference>
<feature type="domain" description="Cysteine-rich VLP" evidence="1">
    <location>
        <begin position="8"/>
        <end position="60"/>
    </location>
</feature>
<reference evidence="2 3" key="1">
    <citation type="submission" date="2019-04" db="EMBL/GenBank/DDBJ databases">
        <authorList>
            <person name="Embree M."/>
            <person name="Gaffney J.R."/>
        </authorList>
    </citation>
    <scope>NUCLEOTIDE SEQUENCE [LARGE SCALE GENOMIC DNA]</scope>
    <source>
        <strain evidence="2 3">JE7A12</strain>
    </source>
</reference>